<keyword evidence="3" id="KW-1185">Reference proteome</keyword>
<dbReference type="InterPro" id="IPR009839">
    <property type="entry name" value="SseB_N"/>
</dbReference>
<evidence type="ECO:0000259" key="1">
    <source>
        <dbReference type="Pfam" id="PF07179"/>
    </source>
</evidence>
<evidence type="ECO:0000313" key="2">
    <source>
        <dbReference type="EMBL" id="TQL57560.1"/>
    </source>
</evidence>
<proteinExistence type="predicted"/>
<gene>
    <name evidence="2" type="ORF">FB460_1393</name>
</gene>
<organism evidence="2 3">
    <name type="scientific">Propioniferax innocua</name>
    <dbReference type="NCBI Taxonomy" id="1753"/>
    <lineage>
        <taxon>Bacteria</taxon>
        <taxon>Bacillati</taxon>
        <taxon>Actinomycetota</taxon>
        <taxon>Actinomycetes</taxon>
        <taxon>Propionibacteriales</taxon>
        <taxon>Propionibacteriaceae</taxon>
        <taxon>Propioniferax</taxon>
    </lineage>
</organism>
<dbReference type="AlphaFoldDB" id="A0A542ZBE6"/>
<sequence length="172" mass="17760">MNGTLGGYSAAFADDDGSADPELRKALAGAGGGDQAAYLDALVALCMARLLVPLVAGGDETMTHDPEREGHMSTALLQRPDGQKAMLAFTGSDAMAQWFERARPVPATLDVVCQTAQHEGAGTVLIDLEGPAPLVLEEAVVAEIAQGHRLVRLDDGYGWMLPGEGGASGSEA</sequence>
<accession>A0A542ZBE6</accession>
<protein>
    <submittedName>
        <fullName evidence="2">Type III secretion system (T3SS) SseB-like protein</fullName>
    </submittedName>
</protein>
<comment type="caution">
    <text evidence="2">The sequence shown here is derived from an EMBL/GenBank/DDBJ whole genome shotgun (WGS) entry which is preliminary data.</text>
</comment>
<name>A0A542ZBE6_9ACTN</name>
<dbReference type="OrthoDB" id="5188303at2"/>
<dbReference type="RefSeq" id="WP_142093427.1">
    <property type="nucleotide sequence ID" value="NZ_BAAAMD010000003.1"/>
</dbReference>
<evidence type="ECO:0000313" key="3">
    <source>
        <dbReference type="Proteomes" id="UP000316196"/>
    </source>
</evidence>
<reference evidence="2 3" key="1">
    <citation type="submission" date="2019-06" db="EMBL/GenBank/DDBJ databases">
        <title>Sequencing the genomes of 1000 actinobacteria strains.</title>
        <authorList>
            <person name="Klenk H.-P."/>
        </authorList>
    </citation>
    <scope>NUCLEOTIDE SEQUENCE [LARGE SCALE GENOMIC DNA]</scope>
    <source>
        <strain evidence="2 3">DSM 8251</strain>
    </source>
</reference>
<dbReference type="Proteomes" id="UP000316196">
    <property type="component" value="Unassembled WGS sequence"/>
</dbReference>
<feature type="domain" description="SseB protein N-terminal" evidence="1">
    <location>
        <begin position="23"/>
        <end position="142"/>
    </location>
</feature>
<dbReference type="Pfam" id="PF07179">
    <property type="entry name" value="SseB"/>
    <property type="match status" value="1"/>
</dbReference>
<dbReference type="EMBL" id="VFOR01000002">
    <property type="protein sequence ID" value="TQL57560.1"/>
    <property type="molecule type" value="Genomic_DNA"/>
</dbReference>